<proteinExistence type="predicted"/>
<sequence length="433" mass="47310">MKKLILCAALMALFSSTALAQSGTNSPYSQYGLGVLSDNGTGFSRSMNGLGLGFHEHNQINTLNPASYASIDSLSFIFDVGFSGQVTNFQENGVKKNASNADLDYVVAGFHLAKRLGVSFGVLPYTNVGYNYSSTGKLDASSSPTTYTNTYSGTGGLHQVYLGAGWEPLKGLSFGFNIGYLWGSNDRSVINSYSNAYINTLSKYYTATVNNYKLDLGLQYTAKINHNDNLTLGLTYGYGHKISADPKCQIISRNSSTGVSDTTAISISNGLSIPSTYGAGLMYNHANKLKLGLDYSLMKYSGIGYPMSTLSSDGKQNYELVNGVYKNRQKFIVGATYCPNENGRHFMDHVRYNIGASYATPYYKINGKDGPKEYGVSAGFGIPIINGWNNRSYLNISGSWTRQEAVGLIKENTFRINIGLTFNERWFAKWKVQ</sequence>
<evidence type="ECO:0000313" key="2">
    <source>
        <dbReference type="EMBL" id="BCS84214.1"/>
    </source>
</evidence>
<protein>
    <submittedName>
        <fullName evidence="2">Membrane protein</fullName>
    </submittedName>
</protein>
<accession>A0ABM7NUP7</accession>
<reference evidence="2 3" key="1">
    <citation type="journal article" date="2022" name="Int. J. Syst. Evol. Microbiol.">
        <title>Prevotella herbatica sp. nov., a plant polysaccharide-decomposing anaerobic bacterium isolated from a methanogenic reactor.</title>
        <authorList>
            <person name="Uek A."/>
            <person name="Tonouchi A."/>
            <person name="Kaku N."/>
            <person name="Ueki K."/>
        </authorList>
    </citation>
    <scope>NUCLEOTIDE SEQUENCE [LARGE SCALE GENOMIC DNA]</scope>
    <source>
        <strain evidence="2 3">WR041</strain>
    </source>
</reference>
<dbReference type="EMBL" id="AP024484">
    <property type="protein sequence ID" value="BCS84214.1"/>
    <property type="molecule type" value="Genomic_DNA"/>
</dbReference>
<feature type="signal peptide" evidence="1">
    <location>
        <begin position="1"/>
        <end position="20"/>
    </location>
</feature>
<gene>
    <name evidence="2" type="ORF">prwr041_01070</name>
</gene>
<dbReference type="SUPFAM" id="SSF56935">
    <property type="entry name" value="Porins"/>
    <property type="match status" value="1"/>
</dbReference>
<keyword evidence="1" id="KW-0732">Signal</keyword>
<dbReference type="RefSeq" id="WP_207154409.1">
    <property type="nucleotide sequence ID" value="NZ_AP024484.1"/>
</dbReference>
<name>A0ABM7NUP7_9BACT</name>
<keyword evidence="3" id="KW-1185">Reference proteome</keyword>
<dbReference type="Gene3D" id="2.40.160.60">
    <property type="entry name" value="Outer membrane protein transport protein (OMPP1/FadL/TodX)"/>
    <property type="match status" value="1"/>
</dbReference>
<organism evidence="2 3">
    <name type="scientific">Prevotella herbatica</name>
    <dbReference type="NCBI Taxonomy" id="2801997"/>
    <lineage>
        <taxon>Bacteria</taxon>
        <taxon>Pseudomonadati</taxon>
        <taxon>Bacteroidota</taxon>
        <taxon>Bacteroidia</taxon>
        <taxon>Bacteroidales</taxon>
        <taxon>Prevotellaceae</taxon>
        <taxon>Prevotella</taxon>
    </lineage>
</organism>
<feature type="chain" id="PRO_5045862233" evidence="1">
    <location>
        <begin position="21"/>
        <end position="433"/>
    </location>
</feature>
<evidence type="ECO:0000256" key="1">
    <source>
        <dbReference type="SAM" id="SignalP"/>
    </source>
</evidence>
<evidence type="ECO:0000313" key="3">
    <source>
        <dbReference type="Proteomes" id="UP001319045"/>
    </source>
</evidence>
<dbReference type="Proteomes" id="UP001319045">
    <property type="component" value="Chromosome"/>
</dbReference>